<dbReference type="SUPFAM" id="SSF51679">
    <property type="entry name" value="Bacterial luciferase-like"/>
    <property type="match status" value="1"/>
</dbReference>
<name>A0A7C2S7A4_ARCFL</name>
<evidence type="ECO:0000313" key="1">
    <source>
        <dbReference type="EMBL" id="HET21905.1"/>
    </source>
</evidence>
<dbReference type="AlphaFoldDB" id="A0A7C2S7A4"/>
<gene>
    <name evidence="1" type="ORF">ENN70_07585</name>
</gene>
<sequence>MRNSQRSKNFSIGKVGLNINGDLSEKEIKERVNIAEKAGIRIVWIGEFEGFEDPFNVAELIGSCSNLYIGFGVLSAQKGWKRIVSGVEGLRERYGDRFIVGIGAGNCINPKEGYRKLKKCLDFLKDFDFPVVIGAGSPMTAKLSREADGVLFNSVKEEYIKWLLRYANTPFKAAYGPALILPSKNEEDLLIAAAIVFTGSRKLIEEFQLESAAEELLEVDIMSLVRKRREGGSIAECREAEVLFRHGDFLLSNFTISGSVESVKARINSLLQLCDHVVLADPFFRDIESVKSLKVVLV</sequence>
<protein>
    <recommendedName>
        <fullName evidence="2">LLM class flavin-dependent oxidoreductase</fullName>
    </recommendedName>
</protein>
<evidence type="ECO:0008006" key="2">
    <source>
        <dbReference type="Google" id="ProtNLM"/>
    </source>
</evidence>
<organism evidence="1">
    <name type="scientific">Archaeoglobus fulgidus</name>
    <dbReference type="NCBI Taxonomy" id="2234"/>
    <lineage>
        <taxon>Archaea</taxon>
        <taxon>Methanobacteriati</taxon>
        <taxon>Methanobacteriota</taxon>
        <taxon>Archaeoglobi</taxon>
        <taxon>Archaeoglobales</taxon>
        <taxon>Archaeoglobaceae</taxon>
        <taxon>Archaeoglobus</taxon>
    </lineage>
</organism>
<comment type="caution">
    <text evidence="1">The sequence shown here is derived from an EMBL/GenBank/DDBJ whole genome shotgun (WGS) entry which is preliminary data.</text>
</comment>
<reference evidence="1" key="1">
    <citation type="journal article" date="2020" name="mSystems">
        <title>Genome- and Community-Level Interaction Insights into Carbon Utilization and Element Cycling Functions of Hydrothermarchaeota in Hydrothermal Sediment.</title>
        <authorList>
            <person name="Zhou Z."/>
            <person name="Liu Y."/>
            <person name="Xu W."/>
            <person name="Pan J."/>
            <person name="Luo Z.H."/>
            <person name="Li M."/>
        </authorList>
    </citation>
    <scope>NUCLEOTIDE SEQUENCE [LARGE SCALE GENOMIC DNA]</scope>
    <source>
        <strain evidence="1">SpSt-12</strain>
    </source>
</reference>
<dbReference type="GO" id="GO:0016705">
    <property type="term" value="F:oxidoreductase activity, acting on paired donors, with incorporation or reduction of molecular oxygen"/>
    <property type="evidence" value="ECO:0007669"/>
    <property type="project" value="InterPro"/>
</dbReference>
<dbReference type="EMBL" id="DSCQ01000095">
    <property type="protein sequence ID" value="HET21905.1"/>
    <property type="molecule type" value="Genomic_DNA"/>
</dbReference>
<dbReference type="InterPro" id="IPR036661">
    <property type="entry name" value="Luciferase-like_sf"/>
</dbReference>
<accession>A0A7C2S7A4</accession>
<proteinExistence type="predicted"/>